<evidence type="ECO:0008006" key="4">
    <source>
        <dbReference type="Google" id="ProtNLM"/>
    </source>
</evidence>
<evidence type="ECO:0000313" key="2">
    <source>
        <dbReference type="EMBL" id="MDI6102628.1"/>
    </source>
</evidence>
<keyword evidence="1" id="KW-0472">Membrane</keyword>
<dbReference type="RefSeq" id="WP_282763698.1">
    <property type="nucleotide sequence ID" value="NZ_JASCTH010000021.1"/>
</dbReference>
<comment type="caution">
    <text evidence="2">The sequence shown here is derived from an EMBL/GenBank/DDBJ whole genome shotgun (WGS) entry which is preliminary data.</text>
</comment>
<feature type="transmembrane region" description="Helical" evidence="1">
    <location>
        <begin position="181"/>
        <end position="198"/>
    </location>
</feature>
<keyword evidence="1" id="KW-0812">Transmembrane</keyword>
<feature type="transmembrane region" description="Helical" evidence="1">
    <location>
        <begin position="157"/>
        <end position="175"/>
    </location>
</feature>
<dbReference type="PROSITE" id="PS51257">
    <property type="entry name" value="PROKAR_LIPOPROTEIN"/>
    <property type="match status" value="1"/>
</dbReference>
<reference evidence="2 3" key="1">
    <citation type="submission" date="2023-05" db="EMBL/GenBank/DDBJ databases">
        <title>Actinoplanes sp. NEAU-A12 genome sequencing.</title>
        <authorList>
            <person name="Wang Z.-S."/>
        </authorList>
    </citation>
    <scope>NUCLEOTIDE SEQUENCE [LARGE SCALE GENOMIC DNA]</scope>
    <source>
        <strain evidence="2 3">NEAU-A12</strain>
    </source>
</reference>
<dbReference type="EMBL" id="JASCTH010000021">
    <property type="protein sequence ID" value="MDI6102628.1"/>
    <property type="molecule type" value="Genomic_DNA"/>
</dbReference>
<feature type="transmembrane region" description="Helical" evidence="1">
    <location>
        <begin position="40"/>
        <end position="61"/>
    </location>
</feature>
<keyword evidence="1" id="KW-1133">Transmembrane helix</keyword>
<gene>
    <name evidence="2" type="ORF">QLQ12_28800</name>
</gene>
<feature type="transmembrane region" description="Helical" evidence="1">
    <location>
        <begin position="112"/>
        <end position="136"/>
    </location>
</feature>
<accession>A0ABT6WSD9</accession>
<organism evidence="2 3">
    <name type="scientific">Actinoplanes sandaracinus</name>
    <dbReference type="NCBI Taxonomy" id="3045177"/>
    <lineage>
        <taxon>Bacteria</taxon>
        <taxon>Bacillati</taxon>
        <taxon>Actinomycetota</taxon>
        <taxon>Actinomycetes</taxon>
        <taxon>Micromonosporales</taxon>
        <taxon>Micromonosporaceae</taxon>
        <taxon>Actinoplanes</taxon>
    </lineage>
</organism>
<feature type="transmembrane region" description="Helical" evidence="1">
    <location>
        <begin position="12"/>
        <end position="34"/>
    </location>
</feature>
<feature type="transmembrane region" description="Helical" evidence="1">
    <location>
        <begin position="82"/>
        <end position="106"/>
    </location>
</feature>
<sequence length="215" mass="22929">MNYGRIFEGVYVALVTNLMLAVACSPLLAVVLTTDTGRTWPLLVLLSPLGGPALVAAFTVLRSYPDDAVQVFWRAWRASARRALTATALAAAVLLVLGVDAAWAWGTPGGAVALPVIAVAMTLITITTLLVLVTLAERPGARLRDAARAGVYLAVRRWYLSLFSLLVLVFFEALLAARPAIAIGVAASPLLYIVWANSRFTLNAALNEPTIERTT</sequence>
<name>A0ABT6WSD9_9ACTN</name>
<evidence type="ECO:0000313" key="3">
    <source>
        <dbReference type="Proteomes" id="UP001241758"/>
    </source>
</evidence>
<evidence type="ECO:0000256" key="1">
    <source>
        <dbReference type="SAM" id="Phobius"/>
    </source>
</evidence>
<dbReference type="Proteomes" id="UP001241758">
    <property type="component" value="Unassembled WGS sequence"/>
</dbReference>
<keyword evidence="3" id="KW-1185">Reference proteome</keyword>
<proteinExistence type="predicted"/>
<protein>
    <recommendedName>
        <fullName evidence="4">Ferredoxin-NADPH reductase</fullName>
    </recommendedName>
</protein>